<evidence type="ECO:0000313" key="12">
    <source>
        <dbReference type="Proteomes" id="UP000507470"/>
    </source>
</evidence>
<keyword evidence="12" id="KW-1185">Reference proteome</keyword>
<evidence type="ECO:0000256" key="4">
    <source>
        <dbReference type="ARBA" id="ARBA00022475"/>
    </source>
</evidence>
<dbReference type="InterPro" id="IPR026112">
    <property type="entry name" value="AMN"/>
</dbReference>
<evidence type="ECO:0000256" key="9">
    <source>
        <dbReference type="ARBA" id="ARBA00023136"/>
    </source>
</evidence>
<reference evidence="11 12" key="1">
    <citation type="submission" date="2020-06" db="EMBL/GenBank/DDBJ databases">
        <authorList>
            <person name="Li R."/>
            <person name="Bekaert M."/>
        </authorList>
    </citation>
    <scope>NUCLEOTIDE SEQUENCE [LARGE SCALE GENOMIC DNA]</scope>
    <source>
        <strain evidence="12">wild</strain>
    </source>
</reference>
<keyword evidence="8 10" id="KW-1133">Transmembrane helix</keyword>
<sequence>MFISIVQAEGNYKRWIPNTNFDYAYNWDSGKPPCGDTIAVFSDDSPSVYMQMNTTLKELRLPSTDITLILDNDFVLGFTDVPDNNPSCLSNGQEVHFNKTYPSDWFDPKNWCTSTTETGNCTDMVLESEMVPCSYDNVIFPKDSSFFVNVEAEMEIVVNTLKISGKALSTNTFSSFLKTDMGSRMFPKPHTGERSKIKISRRPCNNPLGCTCGNDIPEILQRICNIQKPYCVKQACKHPILFTGGCCEICGAKLTAEYGTGFKFDTLRNGLQRNQLDGKEDFKDVKFVVSRTSNDKIQISLTDKHGGLQSIHVATLMKADIDQDILSGGFKYSLRKIAMEQSGPAIHTPSAGARTGGSGGNGGETAGIVIGVLVVIGIVFAGLFFLHRRRSIPEISRFKVFDRISFRRPKVKRPHVEVPPFLRFSFRSEQVENVGPSHQGFENPIFGNSPLGGDKPMDLELMPPPLESEEQPTFDTSGFDNPLYDTYVQESLFSDAATVEIEEPRKEKSGLPED</sequence>
<dbReference type="OrthoDB" id="10067964at2759"/>
<keyword evidence="7" id="KW-0653">Protein transport</keyword>
<comment type="subcellular location">
    <subcellularLocation>
        <location evidence="1">Cell membrane</location>
        <topology evidence="1">Single-pass type I membrane protein</topology>
    </subcellularLocation>
</comment>
<dbReference type="EMBL" id="CACVKT020001980">
    <property type="protein sequence ID" value="CAC5374084.1"/>
    <property type="molecule type" value="Genomic_DNA"/>
</dbReference>
<dbReference type="PANTHER" id="PTHR14995">
    <property type="entry name" value="AMNIONLESS"/>
    <property type="match status" value="1"/>
</dbReference>
<dbReference type="Proteomes" id="UP000507470">
    <property type="component" value="Unassembled WGS sequence"/>
</dbReference>
<evidence type="ECO:0000256" key="2">
    <source>
        <dbReference type="ARBA" id="ARBA00021200"/>
    </source>
</evidence>
<dbReference type="GO" id="GO:0016324">
    <property type="term" value="C:apical plasma membrane"/>
    <property type="evidence" value="ECO:0007669"/>
    <property type="project" value="TreeGrafter"/>
</dbReference>
<dbReference type="Pfam" id="PF14828">
    <property type="entry name" value="Amnionless"/>
    <property type="match status" value="1"/>
</dbReference>
<evidence type="ECO:0000256" key="10">
    <source>
        <dbReference type="SAM" id="Phobius"/>
    </source>
</evidence>
<gene>
    <name evidence="11" type="ORF">MCOR_11611</name>
</gene>
<dbReference type="PANTHER" id="PTHR14995:SF2">
    <property type="entry name" value="PROTEIN AMNIONLESS"/>
    <property type="match status" value="1"/>
</dbReference>
<evidence type="ECO:0000256" key="6">
    <source>
        <dbReference type="ARBA" id="ARBA00022729"/>
    </source>
</evidence>
<organism evidence="11 12">
    <name type="scientific">Mytilus coruscus</name>
    <name type="common">Sea mussel</name>
    <dbReference type="NCBI Taxonomy" id="42192"/>
    <lineage>
        <taxon>Eukaryota</taxon>
        <taxon>Metazoa</taxon>
        <taxon>Spiralia</taxon>
        <taxon>Lophotrochozoa</taxon>
        <taxon>Mollusca</taxon>
        <taxon>Bivalvia</taxon>
        <taxon>Autobranchia</taxon>
        <taxon>Pteriomorphia</taxon>
        <taxon>Mytilida</taxon>
        <taxon>Mytiloidea</taxon>
        <taxon>Mytilidae</taxon>
        <taxon>Mytilinae</taxon>
        <taxon>Mytilus</taxon>
    </lineage>
</organism>
<dbReference type="CDD" id="cd12087">
    <property type="entry name" value="TM_EGFR-like"/>
    <property type="match status" value="1"/>
</dbReference>
<evidence type="ECO:0000256" key="5">
    <source>
        <dbReference type="ARBA" id="ARBA00022692"/>
    </source>
</evidence>
<dbReference type="GO" id="GO:0015031">
    <property type="term" value="P:protein transport"/>
    <property type="evidence" value="ECO:0007669"/>
    <property type="project" value="UniProtKB-KW"/>
</dbReference>
<keyword evidence="9 10" id="KW-0472">Membrane</keyword>
<evidence type="ECO:0000313" key="11">
    <source>
        <dbReference type="EMBL" id="CAC5374084.1"/>
    </source>
</evidence>
<protein>
    <recommendedName>
        <fullName evidence="2">Protein amnionless</fullName>
    </recommendedName>
</protein>
<evidence type="ECO:0000256" key="7">
    <source>
        <dbReference type="ARBA" id="ARBA00022927"/>
    </source>
</evidence>
<evidence type="ECO:0000256" key="1">
    <source>
        <dbReference type="ARBA" id="ARBA00004251"/>
    </source>
</evidence>
<name>A0A6J8AVF2_MYTCO</name>
<keyword evidence="4" id="KW-1003">Cell membrane</keyword>
<evidence type="ECO:0000256" key="8">
    <source>
        <dbReference type="ARBA" id="ARBA00022989"/>
    </source>
</evidence>
<keyword evidence="6" id="KW-0732">Signal</keyword>
<dbReference type="AlphaFoldDB" id="A0A6J8AVF2"/>
<accession>A0A6J8AVF2</accession>
<keyword evidence="3" id="KW-0813">Transport</keyword>
<feature type="transmembrane region" description="Helical" evidence="10">
    <location>
        <begin position="366"/>
        <end position="386"/>
    </location>
</feature>
<keyword evidence="5 10" id="KW-0812">Transmembrane</keyword>
<proteinExistence type="predicted"/>
<dbReference type="GO" id="GO:0030139">
    <property type="term" value="C:endocytic vesicle"/>
    <property type="evidence" value="ECO:0007669"/>
    <property type="project" value="TreeGrafter"/>
</dbReference>
<dbReference type="GO" id="GO:0006898">
    <property type="term" value="P:receptor-mediated endocytosis"/>
    <property type="evidence" value="ECO:0007669"/>
    <property type="project" value="TreeGrafter"/>
</dbReference>
<evidence type="ECO:0000256" key="3">
    <source>
        <dbReference type="ARBA" id="ARBA00022448"/>
    </source>
</evidence>